<dbReference type="NCBIfam" id="NF003361">
    <property type="entry name" value="PRK04435.1"/>
    <property type="match status" value="1"/>
</dbReference>
<dbReference type="SUPFAM" id="SSF55021">
    <property type="entry name" value="ACT-like"/>
    <property type="match status" value="1"/>
</dbReference>
<dbReference type="PIRSF" id="PIRSF025624">
    <property type="entry name" value="ACT_PheB"/>
    <property type="match status" value="1"/>
</dbReference>
<dbReference type="Gene3D" id="3.30.70.260">
    <property type="match status" value="1"/>
</dbReference>
<dbReference type="InterPro" id="IPR045865">
    <property type="entry name" value="ACT-like_dom_sf"/>
</dbReference>
<name>A0A133ZXV0_9BACL</name>
<dbReference type="OrthoDB" id="9788773at2"/>
<dbReference type="AlphaFoldDB" id="A0A133ZXV0"/>
<dbReference type="PROSITE" id="PS51671">
    <property type="entry name" value="ACT"/>
    <property type="match status" value="1"/>
</dbReference>
<dbReference type="STRING" id="1379.HMPREF3186_00855"/>
<proteinExistence type="predicted"/>
<organism evidence="2 3">
    <name type="scientific">Gemella haemolysans</name>
    <dbReference type="NCBI Taxonomy" id="1379"/>
    <lineage>
        <taxon>Bacteria</taxon>
        <taxon>Bacillati</taxon>
        <taxon>Bacillota</taxon>
        <taxon>Bacilli</taxon>
        <taxon>Bacillales</taxon>
        <taxon>Gemellaceae</taxon>
        <taxon>Gemella</taxon>
    </lineage>
</organism>
<protein>
    <submittedName>
        <fullName evidence="2">ACT domain protein</fullName>
    </submittedName>
</protein>
<evidence type="ECO:0000313" key="2">
    <source>
        <dbReference type="EMBL" id="KXB60269.1"/>
    </source>
</evidence>
<sequence>MDKEKVYYIIREDVLPEAVKKTLAMKKALEEDSKLSILEASKRFDLSRSAFYKYKDTIFPIQDVKRQSILSLSIDVDDIPGILGKILSVVNEEKCSVLTIHQTVPINAKATIIISLELSSGDINIEKLNKRIKDLEFVNSIKVIGLSM</sequence>
<dbReference type="InterPro" id="IPR002912">
    <property type="entry name" value="ACT_dom"/>
</dbReference>
<dbReference type="EMBL" id="LSDC01000058">
    <property type="protein sequence ID" value="KXB60269.1"/>
    <property type="molecule type" value="Genomic_DNA"/>
</dbReference>
<accession>A0A133ZXV0</accession>
<dbReference type="GeneID" id="93287819"/>
<gene>
    <name evidence="2" type="ORF">HMPREF3186_00855</name>
</gene>
<dbReference type="RefSeq" id="WP_003144896.1">
    <property type="nucleotide sequence ID" value="NZ_CP083637.1"/>
</dbReference>
<evidence type="ECO:0000313" key="3">
    <source>
        <dbReference type="Proteomes" id="UP000070355"/>
    </source>
</evidence>
<dbReference type="InterPro" id="IPR008310">
    <property type="entry name" value="UPF0735_ACT_dom-cont"/>
</dbReference>
<reference evidence="3" key="1">
    <citation type="submission" date="2016-01" db="EMBL/GenBank/DDBJ databases">
        <authorList>
            <person name="Mitreva M."/>
            <person name="Pepin K.H."/>
            <person name="Mihindukulasuriya K.A."/>
            <person name="Fulton R."/>
            <person name="Fronick C."/>
            <person name="O'Laughlin M."/>
            <person name="Miner T."/>
            <person name="Herter B."/>
            <person name="Rosa B.A."/>
            <person name="Cordes M."/>
            <person name="Tomlinson C."/>
            <person name="Wollam A."/>
            <person name="Palsikar V.B."/>
            <person name="Mardis E.R."/>
            <person name="Wilson R.K."/>
        </authorList>
    </citation>
    <scope>NUCLEOTIDE SEQUENCE [LARGE SCALE GENOMIC DNA]</scope>
    <source>
        <strain evidence="3">DNF01167</strain>
    </source>
</reference>
<dbReference type="Pfam" id="PF01842">
    <property type="entry name" value="ACT"/>
    <property type="match status" value="1"/>
</dbReference>
<evidence type="ECO:0000259" key="1">
    <source>
        <dbReference type="PROSITE" id="PS51671"/>
    </source>
</evidence>
<feature type="domain" description="ACT" evidence="1">
    <location>
        <begin position="71"/>
        <end position="146"/>
    </location>
</feature>
<comment type="caution">
    <text evidence="2">The sequence shown here is derived from an EMBL/GenBank/DDBJ whole genome shotgun (WGS) entry which is preliminary data.</text>
</comment>
<dbReference type="Proteomes" id="UP000070355">
    <property type="component" value="Unassembled WGS sequence"/>
</dbReference>
<dbReference type="PATRIC" id="fig|1379.3.peg.835"/>